<accession>A0A7J7UJ98</accession>
<sequence length="186" mass="21590">METGQPKNVNEHTKDEPQQVGKPTGSSSAPRTSEKKEENPGNQNKLPTSNLAVVKIQAWWRGALVRRTLLHATLGALVIQRWWKQILMKLQEKRRRAALETFTREEWAAVRLQSWVRMWRIRLRYCRLLHAVRIIQAFWRCHSCASRGFIKGHYRVTASQLYLEIEILLASGPCIVTECIPLPIKQ</sequence>
<dbReference type="FunFam" id="1.20.5.190:FF:000014">
    <property type="entry name" value="IQ motif containing F5"/>
    <property type="match status" value="1"/>
</dbReference>
<evidence type="ECO:0000256" key="2">
    <source>
        <dbReference type="SAM" id="MobiDB-lite"/>
    </source>
</evidence>
<dbReference type="PANTHER" id="PTHR21633">
    <property type="entry name" value="IQ MOTIF CONTAINING F"/>
    <property type="match status" value="1"/>
</dbReference>
<dbReference type="FunFam" id="1.20.5.190:FF:000015">
    <property type="entry name" value="IQ motif containing F5"/>
    <property type="match status" value="1"/>
</dbReference>
<keyword evidence="1" id="KW-0677">Repeat</keyword>
<feature type="region of interest" description="Disordered" evidence="2">
    <location>
        <begin position="1"/>
        <end position="47"/>
    </location>
</feature>
<evidence type="ECO:0000256" key="1">
    <source>
        <dbReference type="ARBA" id="ARBA00022737"/>
    </source>
</evidence>
<protein>
    <submittedName>
        <fullName evidence="3">IQ motif containing F1</fullName>
    </submittedName>
</protein>
<dbReference type="SMART" id="SM00015">
    <property type="entry name" value="IQ"/>
    <property type="match status" value="3"/>
</dbReference>
<dbReference type="EMBL" id="JACAGC010000016">
    <property type="protein sequence ID" value="KAF6312943.1"/>
    <property type="molecule type" value="Genomic_DNA"/>
</dbReference>
<dbReference type="InterPro" id="IPR039887">
    <property type="entry name" value="IQCF"/>
</dbReference>
<proteinExistence type="predicted"/>
<dbReference type="InterPro" id="IPR000048">
    <property type="entry name" value="IQ_motif_EF-hand-BS"/>
</dbReference>
<comment type="caution">
    <text evidence="3">The sequence shown here is derived from an EMBL/GenBank/DDBJ whole genome shotgun (WGS) entry which is preliminary data.</text>
</comment>
<dbReference type="GO" id="GO:0005516">
    <property type="term" value="F:calmodulin binding"/>
    <property type="evidence" value="ECO:0007669"/>
    <property type="project" value="TreeGrafter"/>
</dbReference>
<dbReference type="PROSITE" id="PS50096">
    <property type="entry name" value="IQ"/>
    <property type="match status" value="2"/>
</dbReference>
<dbReference type="Gene3D" id="1.20.5.190">
    <property type="match status" value="2"/>
</dbReference>
<evidence type="ECO:0000313" key="4">
    <source>
        <dbReference type="Proteomes" id="UP000585614"/>
    </source>
</evidence>
<gene>
    <name evidence="3" type="ORF">mRhiFer1_006934</name>
</gene>
<dbReference type="Proteomes" id="UP000585614">
    <property type="component" value="Unassembled WGS sequence"/>
</dbReference>
<dbReference type="PANTHER" id="PTHR21633:SF14">
    <property type="entry name" value="IQ DOMAIN-CONTAINING PROTEIN F1"/>
    <property type="match status" value="1"/>
</dbReference>
<evidence type="ECO:0000313" key="3">
    <source>
        <dbReference type="EMBL" id="KAF6312943.1"/>
    </source>
</evidence>
<reference evidence="3 4" key="1">
    <citation type="journal article" date="2020" name="Nature">
        <title>Six reference-quality genomes reveal evolution of bat adaptations.</title>
        <authorList>
            <person name="Jebb D."/>
            <person name="Huang Z."/>
            <person name="Pippel M."/>
            <person name="Hughes G.M."/>
            <person name="Lavrichenko K."/>
            <person name="Devanna P."/>
            <person name="Winkler S."/>
            <person name="Jermiin L.S."/>
            <person name="Skirmuntt E.C."/>
            <person name="Katzourakis A."/>
            <person name="Burkitt-Gray L."/>
            <person name="Ray D.A."/>
            <person name="Sullivan K.A.M."/>
            <person name="Roscito J.G."/>
            <person name="Kirilenko B.M."/>
            <person name="Davalos L.M."/>
            <person name="Corthals A.P."/>
            <person name="Power M.L."/>
            <person name="Jones G."/>
            <person name="Ransome R.D."/>
            <person name="Dechmann D.K.N."/>
            <person name="Locatelli A.G."/>
            <person name="Puechmaille S.J."/>
            <person name="Fedrigo O."/>
            <person name="Jarvis E.D."/>
            <person name="Hiller M."/>
            <person name="Vernes S.C."/>
            <person name="Myers E.W."/>
            <person name="Teeling E.C."/>
        </authorList>
    </citation>
    <scope>NUCLEOTIDE SEQUENCE [LARGE SCALE GENOMIC DNA]</scope>
    <source>
        <strain evidence="3">MRhiFer1</strain>
        <tissue evidence="3">Lung</tissue>
    </source>
</reference>
<dbReference type="AlphaFoldDB" id="A0A7J7UJ98"/>
<name>A0A7J7UJ98_RHIFE</name>
<dbReference type="Pfam" id="PF00612">
    <property type="entry name" value="IQ"/>
    <property type="match status" value="2"/>
</dbReference>
<organism evidence="3 4">
    <name type="scientific">Rhinolophus ferrumequinum</name>
    <name type="common">Greater horseshoe bat</name>
    <dbReference type="NCBI Taxonomy" id="59479"/>
    <lineage>
        <taxon>Eukaryota</taxon>
        <taxon>Metazoa</taxon>
        <taxon>Chordata</taxon>
        <taxon>Craniata</taxon>
        <taxon>Vertebrata</taxon>
        <taxon>Euteleostomi</taxon>
        <taxon>Mammalia</taxon>
        <taxon>Eutheria</taxon>
        <taxon>Laurasiatheria</taxon>
        <taxon>Chiroptera</taxon>
        <taxon>Yinpterochiroptera</taxon>
        <taxon>Rhinolophoidea</taxon>
        <taxon>Rhinolophidae</taxon>
        <taxon>Rhinolophinae</taxon>
        <taxon>Rhinolophus</taxon>
    </lineage>
</organism>